<name>A0A8S1IZJ7_9CHLO</name>
<gene>
    <name evidence="2" type="ORF">OSTQU699_LOCUS5941</name>
</gene>
<protein>
    <submittedName>
        <fullName evidence="2">Uncharacterized protein</fullName>
    </submittedName>
</protein>
<sequence length="299" mass="33027">MASTAQVWPAATSSMSDDSKKRHWPWPMPKDVAEDELPLRLQGAKWADVERCHDADPDAQILKYVEERPDGLAIVESPLGRHERVVFFLATELTKWAVHHPVGSDMGLVPMYNMYNMPSPWPRRVQGRAQEADGAWTTMRALSASRDPRSAELCLVLETAVSQSLEGAVSKVRDVWFASGSAGPNLALVIKITVRRDSGKHGFRAVLLAKDQDRPMQDVEFGWGTGCDKPGLAKFLITLPLQQLYGRYASELPAGLSPPRLDLLKIKRPMLGVLEGEGVQVKEKFETAPIANMAPSGSY</sequence>
<dbReference type="AlphaFoldDB" id="A0A8S1IZJ7"/>
<evidence type="ECO:0000256" key="1">
    <source>
        <dbReference type="SAM" id="MobiDB-lite"/>
    </source>
</evidence>
<organism evidence="2 3">
    <name type="scientific">Ostreobium quekettii</name>
    <dbReference type="NCBI Taxonomy" id="121088"/>
    <lineage>
        <taxon>Eukaryota</taxon>
        <taxon>Viridiplantae</taxon>
        <taxon>Chlorophyta</taxon>
        <taxon>core chlorophytes</taxon>
        <taxon>Ulvophyceae</taxon>
        <taxon>TCBD clade</taxon>
        <taxon>Bryopsidales</taxon>
        <taxon>Ostreobineae</taxon>
        <taxon>Ostreobiaceae</taxon>
        <taxon>Ostreobium</taxon>
    </lineage>
</organism>
<reference evidence="2" key="1">
    <citation type="submission" date="2020-12" db="EMBL/GenBank/DDBJ databases">
        <authorList>
            <person name="Iha C."/>
        </authorList>
    </citation>
    <scope>NUCLEOTIDE SEQUENCE</scope>
</reference>
<comment type="caution">
    <text evidence="2">The sequence shown here is derived from an EMBL/GenBank/DDBJ whole genome shotgun (WGS) entry which is preliminary data.</text>
</comment>
<evidence type="ECO:0000313" key="2">
    <source>
        <dbReference type="EMBL" id="CAD7700582.1"/>
    </source>
</evidence>
<feature type="region of interest" description="Disordered" evidence="1">
    <location>
        <begin position="1"/>
        <end position="26"/>
    </location>
</feature>
<accession>A0A8S1IZJ7</accession>
<dbReference type="Proteomes" id="UP000708148">
    <property type="component" value="Unassembled WGS sequence"/>
</dbReference>
<feature type="compositionally biased region" description="Polar residues" evidence="1">
    <location>
        <begin position="1"/>
        <end position="16"/>
    </location>
</feature>
<dbReference type="EMBL" id="CAJHUC010001303">
    <property type="protein sequence ID" value="CAD7700582.1"/>
    <property type="molecule type" value="Genomic_DNA"/>
</dbReference>
<keyword evidence="3" id="KW-1185">Reference proteome</keyword>
<proteinExistence type="predicted"/>
<evidence type="ECO:0000313" key="3">
    <source>
        <dbReference type="Proteomes" id="UP000708148"/>
    </source>
</evidence>